<evidence type="ECO:0000256" key="1">
    <source>
        <dbReference type="SAM" id="Phobius"/>
    </source>
</evidence>
<protein>
    <recommendedName>
        <fullName evidence="4">DUF58 domain-containing protein</fullName>
    </recommendedName>
</protein>
<evidence type="ECO:0000313" key="3">
    <source>
        <dbReference type="Proteomes" id="UP001235712"/>
    </source>
</evidence>
<evidence type="ECO:0000313" key="2">
    <source>
        <dbReference type="EMBL" id="MDP9825209.1"/>
    </source>
</evidence>
<keyword evidence="1" id="KW-0812">Transmembrane</keyword>
<gene>
    <name evidence="2" type="ORF">J2S57_000958</name>
</gene>
<name>A0ABT9NYJ4_9ACTN</name>
<dbReference type="RefSeq" id="WP_307238755.1">
    <property type="nucleotide sequence ID" value="NZ_JAUSQZ010000001.1"/>
</dbReference>
<accession>A0ABT9NYJ4</accession>
<feature type="transmembrane region" description="Helical" evidence="1">
    <location>
        <begin position="12"/>
        <end position="30"/>
    </location>
</feature>
<comment type="caution">
    <text evidence="2">The sequence shown here is derived from an EMBL/GenBank/DDBJ whole genome shotgun (WGS) entry which is preliminary data.</text>
</comment>
<organism evidence="2 3">
    <name type="scientific">Kineosporia succinea</name>
    <dbReference type="NCBI Taxonomy" id="84632"/>
    <lineage>
        <taxon>Bacteria</taxon>
        <taxon>Bacillati</taxon>
        <taxon>Actinomycetota</taxon>
        <taxon>Actinomycetes</taxon>
        <taxon>Kineosporiales</taxon>
        <taxon>Kineosporiaceae</taxon>
        <taxon>Kineosporia</taxon>
    </lineage>
</organism>
<keyword evidence="3" id="KW-1185">Reference proteome</keyword>
<keyword evidence="1" id="KW-1133">Transmembrane helix</keyword>
<dbReference type="EMBL" id="JAUSQZ010000001">
    <property type="protein sequence ID" value="MDP9825209.1"/>
    <property type="molecule type" value="Genomic_DNA"/>
</dbReference>
<proteinExistence type="predicted"/>
<sequence length="174" mass="19611">MIGWLSGMTGNLVADLIALLVAWAVGVRFVDRIVASKVVASPEFKDSREGAQIRTRLDNLSSEPVLNVSVVSQFWPDDQDDMFLFSETGLFQNDGSKLAPPTLLAGGTAFTQWIPCHGEEQTYDLSFDTVRGGQYWRRLRGPRRWRLVVRLEGSQFGRALRRARGRLKANRTDR</sequence>
<dbReference type="Proteomes" id="UP001235712">
    <property type="component" value="Unassembled WGS sequence"/>
</dbReference>
<evidence type="ECO:0008006" key="4">
    <source>
        <dbReference type="Google" id="ProtNLM"/>
    </source>
</evidence>
<keyword evidence="1" id="KW-0472">Membrane</keyword>
<reference evidence="2 3" key="1">
    <citation type="submission" date="2023-07" db="EMBL/GenBank/DDBJ databases">
        <title>Sequencing the genomes of 1000 actinobacteria strains.</title>
        <authorList>
            <person name="Klenk H.-P."/>
        </authorList>
    </citation>
    <scope>NUCLEOTIDE SEQUENCE [LARGE SCALE GENOMIC DNA]</scope>
    <source>
        <strain evidence="2 3">DSM 44388</strain>
    </source>
</reference>